<proteinExistence type="predicted"/>
<dbReference type="Proteomes" id="UP001432251">
    <property type="component" value="Plasmid p1"/>
</dbReference>
<gene>
    <name evidence="1" type="ORF">V2W30_39830</name>
</gene>
<keyword evidence="1" id="KW-0614">Plasmid</keyword>
<organism evidence="1 2">
    <name type="scientific">Streptomyces citrinus</name>
    <dbReference type="NCBI Taxonomy" id="3118173"/>
    <lineage>
        <taxon>Bacteria</taxon>
        <taxon>Bacillati</taxon>
        <taxon>Actinomycetota</taxon>
        <taxon>Actinomycetes</taxon>
        <taxon>Kitasatosporales</taxon>
        <taxon>Streptomycetaceae</taxon>
        <taxon>Streptomyces</taxon>
    </lineage>
</organism>
<sequence>MAESKPGGRGYGAFHENATPESKELARYLRALVKQAGKTQRDLQEPTNYSKSHISSFLSGETVPPRVFVQKLVKYVTHPRQEQACLNKAMQLYLLAQRPQPAPNLPAPRPAAEDGASTASLASVAATAQDQAAKAHEQLAQAHERNQELMEERGQTQQLVLSLSRLTAELQQQVTTLEDQYDEENEENEERLRKLTEQLQAAQRELRRARTSRDETESLLARLRKRSDELEEELAQSRRTVASDEEPRLPPLPAELQEAFFRADFENALRAAEGFLNDGQQRRDTVSDEWSLTGPRRTALQTLDRLRTGCHLLGRSLGCLSMMSAAALYLAADRSGADGWKFLLGVLMLAGVVLVSDPWSPLAQLWPAFRAGFRREPVPWHITISTRAMAVRVGRFLSAALAAVGAALSVQCSVAWSAWWLFPLLPATALCACYAVFGHDRSVVRLVQELVGELGADFKAPVRAHHAPAAVMGMTAPVVVSDREWFEARRQEVGDSLTGGWRETAIWIKMIVLLGAFLVVIALAGVVSNTVVHTARTWQTPKGWHWDGVVATIEQPVNAYLTAHSAGLPLSVSALHLLWIASGATALGLSFLFGGLGARTTWVLWGAATIVMVWSGTPGEARQVAAGLATIAWGLASILAMQGLKLRPSTTQNVIVSKDS</sequence>
<reference evidence="1" key="1">
    <citation type="journal article" date="2025" name="Int. J. Syst. Evol. Microbiol.">
        <title>Streptomyces citrinus sp. nov., with yellow diffusible pigment.</title>
        <authorList>
            <person name="He Y."/>
            <person name="Yang E."/>
            <person name="Xu J."/>
            <person name="Sun Y."/>
            <person name="Sun L."/>
        </authorList>
    </citation>
    <scope>NUCLEOTIDE SEQUENCE</scope>
    <source>
        <strain evidence="1">Q6</strain>
    </source>
</reference>
<evidence type="ECO:0000313" key="2">
    <source>
        <dbReference type="Proteomes" id="UP001432251"/>
    </source>
</evidence>
<evidence type="ECO:0000313" key="1">
    <source>
        <dbReference type="EMBL" id="WWQ69342.1"/>
    </source>
</evidence>
<name>A0ACD5AQ00_9ACTN</name>
<geneLocation type="plasmid" evidence="1 2">
    <name>p1</name>
</geneLocation>
<keyword evidence="2" id="KW-1185">Reference proteome</keyword>
<dbReference type="EMBL" id="CP146023">
    <property type="protein sequence ID" value="WWQ69342.1"/>
    <property type="molecule type" value="Genomic_DNA"/>
</dbReference>
<accession>A0ACD5AQ00</accession>
<protein>
    <submittedName>
        <fullName evidence="1">Helix-turn-helix domain-containing protein</fullName>
    </submittedName>
</protein>